<reference evidence="2 3" key="1">
    <citation type="submission" date="2019-12" db="EMBL/GenBank/DDBJ databases">
        <title>Complete genome sequence of Mycolicibacterium xenopi str. JCM15661T.</title>
        <authorList>
            <person name="Yoshida M."/>
            <person name="Fukano H."/>
            <person name="Asakura T."/>
            <person name="Hoshino Y."/>
        </authorList>
    </citation>
    <scope>NUCLEOTIDE SEQUENCE [LARGE SCALE GENOMIC DNA]</scope>
    <source>
        <strain evidence="2 3">JCM 15661T</strain>
    </source>
</reference>
<feature type="transmembrane region" description="Helical" evidence="1">
    <location>
        <begin position="106"/>
        <end position="124"/>
    </location>
</feature>
<protein>
    <recommendedName>
        <fullName evidence="4">Dehydrogenase</fullName>
    </recommendedName>
</protein>
<dbReference type="NCBIfam" id="NF038012">
    <property type="entry name" value="DMT_1"/>
    <property type="match status" value="1"/>
</dbReference>
<feature type="transmembrane region" description="Helical" evidence="1">
    <location>
        <begin position="203"/>
        <end position="221"/>
    </location>
</feature>
<feature type="transmembrane region" description="Helical" evidence="1">
    <location>
        <begin position="260"/>
        <end position="278"/>
    </location>
</feature>
<feature type="transmembrane region" description="Helical" evidence="1">
    <location>
        <begin position="136"/>
        <end position="158"/>
    </location>
</feature>
<proteinExistence type="predicted"/>
<evidence type="ECO:0008006" key="4">
    <source>
        <dbReference type="Google" id="ProtNLM"/>
    </source>
</evidence>
<feature type="transmembrane region" description="Helical" evidence="1">
    <location>
        <begin position="75"/>
        <end position="94"/>
    </location>
</feature>
<feature type="transmembrane region" description="Helical" evidence="1">
    <location>
        <begin position="164"/>
        <end position="182"/>
    </location>
</feature>
<dbReference type="PANTHER" id="PTHR40761">
    <property type="entry name" value="CONSERVED INTEGRAL MEMBRANE ALANINE VALINE AND LEUCINE RICH PROTEIN-RELATED"/>
    <property type="match status" value="1"/>
</dbReference>
<evidence type="ECO:0000313" key="3">
    <source>
        <dbReference type="Proteomes" id="UP000464624"/>
    </source>
</evidence>
<evidence type="ECO:0000313" key="2">
    <source>
        <dbReference type="EMBL" id="BBU23358.1"/>
    </source>
</evidence>
<sequence>MSNTDVATLFALCAALAAAIGSVIRQRSAQLVTDKPVGHLALFGMLLRDVRWWLGGMGDIASYCLIAAALDHGSVMLVTALQVTVILFALPIYARVTGHRITGREWMWAILLAAALAVVVTVGDPTAGESRGSLEAWIVVALVMGPALGLCVLGAQIWSDRPAAAVLLAVVSGSSLALFAVLTKGIVDVLEHGAGHLVQTPELYAWVLAAVVAMVFQQSAFRAGALTASLPTITVAKPVVATVLGVTVLGESLRADGAEWLVLVVAAVVVMVATVALARGEAATMAAGAGRDARARDLPTAASQHLSG</sequence>
<dbReference type="Proteomes" id="UP000464624">
    <property type="component" value="Chromosome"/>
</dbReference>
<dbReference type="KEGG" id="mxe:MYXE_31480"/>
<keyword evidence="1" id="KW-0812">Transmembrane</keyword>
<evidence type="ECO:0000256" key="1">
    <source>
        <dbReference type="SAM" id="Phobius"/>
    </source>
</evidence>
<dbReference type="RefSeq" id="WP_003919341.1">
    <property type="nucleotide sequence ID" value="NZ_AP022314.1"/>
</dbReference>
<gene>
    <name evidence="2" type="ORF">MYXE_31480</name>
</gene>
<accession>A0AAD1H270</accession>
<dbReference type="PANTHER" id="PTHR40761:SF1">
    <property type="entry name" value="CONSERVED INTEGRAL MEMBRANE ALANINE VALINE AND LEUCINE RICH PROTEIN-RELATED"/>
    <property type="match status" value="1"/>
</dbReference>
<keyword evidence="1" id="KW-0472">Membrane</keyword>
<name>A0AAD1H270_MYCXE</name>
<dbReference type="EMBL" id="AP022314">
    <property type="protein sequence ID" value="BBU23358.1"/>
    <property type="molecule type" value="Genomic_DNA"/>
</dbReference>
<dbReference type="AlphaFoldDB" id="A0AAD1H270"/>
<keyword evidence="1" id="KW-1133">Transmembrane helix</keyword>
<organism evidence="2 3">
    <name type="scientific">Mycobacterium xenopi</name>
    <dbReference type="NCBI Taxonomy" id="1789"/>
    <lineage>
        <taxon>Bacteria</taxon>
        <taxon>Bacillati</taxon>
        <taxon>Actinomycetota</taxon>
        <taxon>Actinomycetes</taxon>
        <taxon>Mycobacteriales</taxon>
        <taxon>Mycobacteriaceae</taxon>
        <taxon>Mycobacterium</taxon>
    </lineage>
</organism>